<reference evidence="2 3" key="1">
    <citation type="journal article" date="2018" name="Nat. Ecol. Evol.">
        <title>Pezizomycetes genomes reveal the molecular basis of ectomycorrhizal truffle lifestyle.</title>
        <authorList>
            <person name="Murat C."/>
            <person name="Payen T."/>
            <person name="Noel B."/>
            <person name="Kuo A."/>
            <person name="Morin E."/>
            <person name="Chen J."/>
            <person name="Kohler A."/>
            <person name="Krizsan K."/>
            <person name="Balestrini R."/>
            <person name="Da Silva C."/>
            <person name="Montanini B."/>
            <person name="Hainaut M."/>
            <person name="Levati E."/>
            <person name="Barry K.W."/>
            <person name="Belfiori B."/>
            <person name="Cichocki N."/>
            <person name="Clum A."/>
            <person name="Dockter R.B."/>
            <person name="Fauchery L."/>
            <person name="Guy J."/>
            <person name="Iotti M."/>
            <person name="Le Tacon F."/>
            <person name="Lindquist E.A."/>
            <person name="Lipzen A."/>
            <person name="Malagnac F."/>
            <person name="Mello A."/>
            <person name="Molinier V."/>
            <person name="Miyauchi S."/>
            <person name="Poulain J."/>
            <person name="Riccioni C."/>
            <person name="Rubini A."/>
            <person name="Sitrit Y."/>
            <person name="Splivallo R."/>
            <person name="Traeger S."/>
            <person name="Wang M."/>
            <person name="Zifcakova L."/>
            <person name="Wipf D."/>
            <person name="Zambonelli A."/>
            <person name="Paolocci F."/>
            <person name="Nowrousian M."/>
            <person name="Ottonello S."/>
            <person name="Baldrian P."/>
            <person name="Spatafora J.W."/>
            <person name="Henrissat B."/>
            <person name="Nagy L.G."/>
            <person name="Aury J.M."/>
            <person name="Wincker P."/>
            <person name="Grigoriev I.V."/>
            <person name="Bonfante P."/>
            <person name="Martin F.M."/>
        </authorList>
    </citation>
    <scope>NUCLEOTIDE SEQUENCE [LARGE SCALE GENOMIC DNA]</scope>
    <source>
        <strain evidence="2 3">RN42</strain>
    </source>
</reference>
<proteinExistence type="predicted"/>
<feature type="region of interest" description="Disordered" evidence="1">
    <location>
        <begin position="205"/>
        <end position="250"/>
    </location>
</feature>
<dbReference type="Proteomes" id="UP000275078">
    <property type="component" value="Unassembled WGS sequence"/>
</dbReference>
<feature type="region of interest" description="Disordered" evidence="1">
    <location>
        <begin position="39"/>
        <end position="75"/>
    </location>
</feature>
<evidence type="ECO:0000313" key="3">
    <source>
        <dbReference type="Proteomes" id="UP000275078"/>
    </source>
</evidence>
<dbReference type="EMBL" id="ML119787">
    <property type="protein sequence ID" value="RPA74544.1"/>
    <property type="molecule type" value="Genomic_DNA"/>
</dbReference>
<protein>
    <recommendedName>
        <fullName evidence="4">BTB domain-containing protein</fullName>
    </recommendedName>
</protein>
<sequence length="535" mass="59325">MAAGKRRTIEQRSFSSKRARLDNVVTSSPLFRAASVDRGIPRKQRRRRLNRASTIDSDDEANKGNNLYDGNGGEVGEDISTFEAEAKAEGYKLAPVEEEVDNKMSIAAIFKSPAVYVYLAYRDDSKQADEGEDTEAEGAGDNDESAVEQEQDDGTKNVEKELSVQQTVVEEHYSETVEKPSTGIGASISSGLRSIPDQILSAIRNNEELSSPPQTPEHTRGDSEDYESDEYPSPFQKHARENTVGPVADTPTLQLTVTKEEVIQTTTVTKKTTNTDEVPSEKKDDKVLTKSSPPPNSQVKKLQQTSSISISEPYVLHCALIAANSEFFACHVQTDKDGVTDWITDYIKIPAKYIPSVTVFESFIDFCYSGSYKVPANMKSEMPNMFSDAVMDQSMFGNNEAIFHAQVYSMAKILRARGLQIKAVKNLYMWMSSSTTVRTVAEIVRLVYRELSSPDGQAPTYLFKSASGKVVDPARILVAQFASVNYSRLHACDEGHLLLDVLRQFPQFADDVLLHKGDAPEEVFEAPDYEVLVKE</sequence>
<evidence type="ECO:0000256" key="1">
    <source>
        <dbReference type="SAM" id="MobiDB-lite"/>
    </source>
</evidence>
<feature type="region of interest" description="Disordered" evidence="1">
    <location>
        <begin position="268"/>
        <end position="304"/>
    </location>
</feature>
<name>A0A3N4HXZ2_ASCIM</name>
<dbReference type="AlphaFoldDB" id="A0A3N4HXZ2"/>
<evidence type="ECO:0008006" key="4">
    <source>
        <dbReference type="Google" id="ProtNLM"/>
    </source>
</evidence>
<feature type="compositionally biased region" description="Low complexity" evidence="1">
    <location>
        <begin position="268"/>
        <end position="277"/>
    </location>
</feature>
<evidence type="ECO:0000313" key="2">
    <source>
        <dbReference type="EMBL" id="RPA74544.1"/>
    </source>
</evidence>
<feature type="region of interest" description="Disordered" evidence="1">
    <location>
        <begin position="126"/>
        <end position="158"/>
    </location>
</feature>
<keyword evidence="3" id="KW-1185">Reference proteome</keyword>
<feature type="compositionally biased region" description="Acidic residues" evidence="1">
    <location>
        <begin position="130"/>
        <end position="152"/>
    </location>
</feature>
<feature type="compositionally biased region" description="Basic residues" evidence="1">
    <location>
        <begin position="41"/>
        <end position="50"/>
    </location>
</feature>
<feature type="compositionally biased region" description="Basic and acidic residues" evidence="1">
    <location>
        <begin position="279"/>
        <end position="288"/>
    </location>
</feature>
<organism evidence="2 3">
    <name type="scientific">Ascobolus immersus RN42</name>
    <dbReference type="NCBI Taxonomy" id="1160509"/>
    <lineage>
        <taxon>Eukaryota</taxon>
        <taxon>Fungi</taxon>
        <taxon>Dikarya</taxon>
        <taxon>Ascomycota</taxon>
        <taxon>Pezizomycotina</taxon>
        <taxon>Pezizomycetes</taxon>
        <taxon>Pezizales</taxon>
        <taxon>Ascobolaceae</taxon>
        <taxon>Ascobolus</taxon>
    </lineage>
</organism>
<accession>A0A3N4HXZ2</accession>
<gene>
    <name evidence="2" type="ORF">BJ508DRAFT_340063</name>
</gene>